<dbReference type="Pfam" id="PF26034">
    <property type="entry name" value="PHAT_SMAUG"/>
    <property type="match status" value="1"/>
</dbReference>
<dbReference type="SMART" id="SM00454">
    <property type="entry name" value="SAM"/>
    <property type="match status" value="1"/>
</dbReference>
<dbReference type="Ensembl" id="ENSEBUT00000014566.1">
    <property type="protein sequence ID" value="ENSEBUP00000013990.1"/>
    <property type="gene ID" value="ENSEBUG00000008744.1"/>
</dbReference>
<proteinExistence type="inferred from homology"/>
<organism evidence="8 9">
    <name type="scientific">Eptatretus burgeri</name>
    <name type="common">Inshore hagfish</name>
    <dbReference type="NCBI Taxonomy" id="7764"/>
    <lineage>
        <taxon>Eukaryota</taxon>
        <taxon>Metazoa</taxon>
        <taxon>Chordata</taxon>
        <taxon>Craniata</taxon>
        <taxon>Vertebrata</taxon>
        <taxon>Cyclostomata</taxon>
        <taxon>Myxini</taxon>
        <taxon>Myxiniformes</taxon>
        <taxon>Myxinidae</taxon>
        <taxon>Eptatretinae</taxon>
        <taxon>Eptatretus</taxon>
    </lineage>
</organism>
<evidence type="ECO:0000256" key="3">
    <source>
        <dbReference type="ARBA" id="ARBA00022490"/>
    </source>
</evidence>
<reference evidence="8" key="2">
    <citation type="submission" date="2025-09" db="UniProtKB">
        <authorList>
            <consortium name="Ensembl"/>
        </authorList>
    </citation>
    <scope>IDENTIFICATION</scope>
</reference>
<name>A0A8C4QE58_EPTBU</name>
<keyword evidence="9" id="KW-1185">Reference proteome</keyword>
<dbReference type="InterPro" id="IPR037093">
    <property type="entry name" value="PHAT_dom_sf"/>
</dbReference>
<evidence type="ECO:0000313" key="9">
    <source>
        <dbReference type="Proteomes" id="UP000694388"/>
    </source>
</evidence>
<dbReference type="GO" id="GO:0000289">
    <property type="term" value="P:nuclear-transcribed mRNA poly(A) tail shortening"/>
    <property type="evidence" value="ECO:0007669"/>
    <property type="project" value="TreeGrafter"/>
</dbReference>
<feature type="domain" description="SAM" evidence="7">
    <location>
        <begin position="293"/>
        <end position="356"/>
    </location>
</feature>
<dbReference type="Gene3D" id="1.10.150.50">
    <property type="entry name" value="Transcription Factor, Ets-1"/>
    <property type="match status" value="1"/>
</dbReference>
<evidence type="ECO:0000256" key="5">
    <source>
        <dbReference type="ARBA" id="ARBA00022884"/>
    </source>
</evidence>
<dbReference type="InterPro" id="IPR001660">
    <property type="entry name" value="SAM"/>
</dbReference>
<accession>A0A8C4QE58</accession>
<protein>
    <submittedName>
        <fullName evidence="8">Sterile alpha motif domain containing 4B</fullName>
    </submittedName>
</protein>
<evidence type="ECO:0000313" key="8">
    <source>
        <dbReference type="Ensembl" id="ENSEBUP00000013990.1"/>
    </source>
</evidence>
<dbReference type="Proteomes" id="UP000694388">
    <property type="component" value="Unplaced"/>
</dbReference>
<keyword evidence="5" id="KW-0694">RNA-binding</keyword>
<dbReference type="GO" id="GO:0030371">
    <property type="term" value="F:translation repressor activity"/>
    <property type="evidence" value="ECO:0007669"/>
    <property type="project" value="InterPro"/>
</dbReference>
<dbReference type="Pfam" id="PF00536">
    <property type="entry name" value="SAM_1"/>
    <property type="match status" value="1"/>
</dbReference>
<dbReference type="PANTHER" id="PTHR12515:SF5">
    <property type="entry name" value="PROTEIN SMAUG"/>
    <property type="match status" value="1"/>
</dbReference>
<dbReference type="GO" id="GO:0000932">
    <property type="term" value="C:P-body"/>
    <property type="evidence" value="ECO:0007669"/>
    <property type="project" value="TreeGrafter"/>
</dbReference>
<sequence length="621" mass="67600">MMFRDQVGTLSAWFKGWNECEQTVALLALLKRVSRTQARFLQLSLEHSLAECAELHSLEREANDPVAVSRWQGEPPEKLMPWLLSRLPLLKPGNGEAKAAYLALLPCLLSQALDGRRQAEEARQLLSYALIHPALNADDRAGLAGWLGSLEELGGSGATFADGQASYVGHQRCHSMGRLNGWHKACMAPNSCTTTTTTTTAASHGMAWQENGYSGMLKRSVSLTPPDPGSSQGLAQEWLSHEDLHLRAPPYSCLFTSEPHAPLSSQSSVASSGSGGSGECPDEPPLSRNTFVEEGSGMREVPTWLKSLRLHKYAGLFCQLGYDEMISLTEAQLESQNVTKGARHKIILSIQKLKERQEVLQTLEKVFIYLCSQKNPLHCFSILTTDIAETSATGATLRPHQRPNANEQLERHPLSSLAENAVTPVTEGDIPGQFTRVLGKVCTQLLVSRLDEDRSASYLQLLDKCLMHEVRLRKAVWPLFGQSNSLPSATGGAGNLLMARRGSRPFPTPHRSLPGSGRVGMVAPPNGLAPPLPRGPGSNPALVSKTRLGLWFGGPSGNISVRNHGSVQRTRSLPVHTTPVRQPTGFQVPVTEPEINTRLESLCLRMTEHALGDGTERTSTI</sequence>
<dbReference type="GeneTree" id="ENSGT00940000159702"/>
<dbReference type="PANTHER" id="PTHR12515">
    <property type="entry name" value="STERILE ALPHA MOTIF DOMAIN CONTAINING PROTEIN 4-RELATED"/>
    <property type="match status" value="1"/>
</dbReference>
<evidence type="ECO:0000259" key="7">
    <source>
        <dbReference type="SMART" id="SM00454"/>
    </source>
</evidence>
<feature type="region of interest" description="Disordered" evidence="6">
    <location>
        <begin position="264"/>
        <end position="293"/>
    </location>
</feature>
<dbReference type="FunFam" id="1.10.150.50:FF:000013">
    <property type="entry name" value="Protein Smaug homolog 1 isoform 2"/>
    <property type="match status" value="1"/>
</dbReference>
<dbReference type="SUPFAM" id="SSF47769">
    <property type="entry name" value="SAM/Pointed domain"/>
    <property type="match status" value="1"/>
</dbReference>
<dbReference type="AlphaFoldDB" id="A0A8C4QE58"/>
<dbReference type="GO" id="GO:0003729">
    <property type="term" value="F:mRNA binding"/>
    <property type="evidence" value="ECO:0007669"/>
    <property type="project" value="TreeGrafter"/>
</dbReference>
<dbReference type="InterPro" id="IPR037634">
    <property type="entry name" value="Smaug_SAM"/>
</dbReference>
<evidence type="ECO:0000256" key="6">
    <source>
        <dbReference type="SAM" id="MobiDB-lite"/>
    </source>
</evidence>
<comment type="subcellular location">
    <subcellularLocation>
        <location evidence="1">Cytoplasm</location>
    </subcellularLocation>
</comment>
<dbReference type="CDD" id="cd09557">
    <property type="entry name" value="SAM_Smaug"/>
    <property type="match status" value="1"/>
</dbReference>
<reference evidence="8" key="1">
    <citation type="submission" date="2025-08" db="UniProtKB">
        <authorList>
            <consortium name="Ensembl"/>
        </authorList>
    </citation>
    <scope>IDENTIFICATION</scope>
</reference>
<dbReference type="InterPro" id="IPR013761">
    <property type="entry name" value="SAM/pointed_sf"/>
</dbReference>
<evidence type="ECO:0000256" key="4">
    <source>
        <dbReference type="ARBA" id="ARBA00022491"/>
    </source>
</evidence>
<keyword evidence="3" id="KW-0963">Cytoplasm</keyword>
<keyword evidence="4" id="KW-0678">Repressor</keyword>
<evidence type="ECO:0000256" key="2">
    <source>
        <dbReference type="ARBA" id="ARBA00008232"/>
    </source>
</evidence>
<comment type="similarity">
    <text evidence="2">Belongs to the SMAUG family.</text>
</comment>
<evidence type="ECO:0000256" key="1">
    <source>
        <dbReference type="ARBA" id="ARBA00004496"/>
    </source>
</evidence>
<dbReference type="InterPro" id="IPR050897">
    <property type="entry name" value="SMAUG/VTS1_RNA-bind"/>
</dbReference>
<dbReference type="InterPro" id="IPR058599">
    <property type="entry name" value="PHAT_Smg/ZCCHC2-like"/>
</dbReference>
<dbReference type="Gene3D" id="1.25.40.170">
    <property type="entry name" value="Smaug, PHAT domain"/>
    <property type="match status" value="1"/>
</dbReference>